<feature type="compositionally biased region" description="Low complexity" evidence="1">
    <location>
        <begin position="232"/>
        <end position="258"/>
    </location>
</feature>
<evidence type="ECO:0000259" key="2">
    <source>
        <dbReference type="Pfam" id="PF14726"/>
    </source>
</evidence>
<feature type="region of interest" description="Disordered" evidence="1">
    <location>
        <begin position="1368"/>
        <end position="1390"/>
    </location>
</feature>
<dbReference type="OrthoDB" id="428850at2759"/>
<sequence>MFFLYLFKGHDVEEIRVRTLKNLLSKLELKLLYEEDVIQEQSLLIRLLEWFNFPSCSMQTEVLQLIKTLSKHASASELFVRIGAVEFLSELRQDLDPHIQNEVDDILENLFKLPESDKPSKEVTIRRYSEECHYYPKATELSDSSPGVIQDPIFDSPLSYFSPEVKHGPSFQEQTQGLSISLRPPQLEDQSLILKAISCLSDLSRYLCERYHFYHDPDLYCPKQEFGVSQTQSNASSSQGLPSQSTSQSNLSSNSRPSVIGHQGPRVGGDGKDWDSPSLDSPSAHSEAESEDPVSLQFSQVTLPQFCVDVLQRTLSIYQDFTGLDVSSRALPLVWRVVRLIKLSISSEIWSETGLSGRALIEKLNDSLELLADILIQSNHNLQQTSERSEVIERYLSYVSLIAVTVELTVGIVPHSMGGDITKLLSLGELSLPALMFPETLPVVEKFVLLCSSRDADSNQPEQTEKLLLKFLLNPSTAQHTLNSCRSIVEESLNVSQPRSKRKASHNVRFLLHSSILKSLAEQLSGHNETMKEAALSILLHLLTGKLLMVTDVWNQFITTCGPSLALIQAQAYRDITLQHAVRALLIDDIRQETKSLTHLQQLRVSLRFLLMKDSRERTDLARFVMKYLKDERDGENKLPPRSLMIPEQISMLLLMEKPLPLEEDVGRSVFQVESLVQMFSIFKSPDTDESLRKSSADQLGIILQDRSLHQAFLSQDGPEIILEKINLLLQKKRDTQGVPEFLGSCGHILQLVVHHNPKLRHELSGQMSIYLMLLRCGLLCQRDDKARRDFCHLLSLFLFDEIAGVMLSDDGGSEDKFCLPVSVKTGYQLPFSVPTWRRLDGSSPRYPQLPQDDPPELGLSETEKVLLLYSHRSSAVKLTLRGIRTATSHYGVKQSLWQLAHWLSMEGFTLNREEEEVVCKNVCETLVQEDLLGILQRFFEVTPANPDDEVLLREIFHFLTVFLDCCPDSNPTDHFINKLKAHMQDKTPLLELLGQSAEVKPLIEGSAEPDKKNRKSGLLKQVLEFVSVFVQNLEQSYEAWMSSGQFIGSSLVSKLLHGLHLADEFHYYDLPSLEATLRCLMHITARSGWSLDWSEGDSYTLCQQMLRSLLEVVSAFHIGRGGIAISFMGKGVTRNASICLLHLSHEMSIRAPDKNWPIEWAHEIPGSTSPGLQWLVPLWSYRDPEGLQSIWPQQFRAVCTSPDVMGPTRTLWTTILAIVTDHSECSVVRKQAVNLLIHLLSHPLSGSTEEKPPSEDEWVGPRLVNQETQVSVSGKAALLALLNYFHLVPNVITILSYFYPQCTIQPVSVVDNSSTGSTRSTSGPSTATTPDNLTSGQIGQRSDGYQVISPVLSEQSSTVPLIAASFQNEDGPQPSTLSSEGTMVEPRTERAPSSVGYLSVVTPCLVASVCSLLNQLTVLLPDNSILSNGKSEIIKLITGILDPNKAQSLSLATAAPTSSSSSSSSLAAIQYLRMCIRGLDLAIVWLDKDTDVTKLLSRTCQLLHIKFEKVKDQGVKTNLHRLIDTCFNFLTVCIQRGKQEEVLEISSLHMTHITATMAYLLKFSVPCSSRLSSFTYLAHLLAVDKANEPSGPITEVLEAKQEDGKMQGAVLCDLLLSSYDGTAPPCLDHVQHERTALVAAFKNLSAVSKSAKQTALEAGFVETLIEEMKRCHAKLAAENLLPVKKRNKKKEGSLLKQINTCVVILQNLMFNNQDMKVAVKQAGFAQVLFKLWAWIQSTKSLQASVLSALTVYTSHCITACISLTRSSSGQTTGIILNYLIKSAARNPPDQKVFRVITNCLWCDESRNIVWKSGFLSNLGKFQSLSFKSSNPSS</sequence>
<dbReference type="Pfam" id="PF14726">
    <property type="entry name" value="RTTN_N"/>
    <property type="match status" value="1"/>
</dbReference>
<dbReference type="GO" id="GO:0005813">
    <property type="term" value="C:centrosome"/>
    <property type="evidence" value="ECO:0007669"/>
    <property type="project" value="InterPro"/>
</dbReference>
<keyword evidence="4" id="KW-1185">Reference proteome</keyword>
<dbReference type="Gene3D" id="1.25.10.10">
    <property type="entry name" value="Leucine-rich Repeat Variant"/>
    <property type="match status" value="1"/>
</dbReference>
<dbReference type="PANTHER" id="PTHR31691">
    <property type="entry name" value="ROTATIN"/>
    <property type="match status" value="1"/>
</dbReference>
<dbReference type="EMBL" id="MRZV01000123">
    <property type="protein sequence ID" value="PIK58087.1"/>
    <property type="molecule type" value="Genomic_DNA"/>
</dbReference>
<reference evidence="3 4" key="1">
    <citation type="journal article" date="2017" name="PLoS Biol.">
        <title>The sea cucumber genome provides insights into morphological evolution and visceral regeneration.</title>
        <authorList>
            <person name="Zhang X."/>
            <person name="Sun L."/>
            <person name="Yuan J."/>
            <person name="Sun Y."/>
            <person name="Gao Y."/>
            <person name="Zhang L."/>
            <person name="Li S."/>
            <person name="Dai H."/>
            <person name="Hamel J.F."/>
            <person name="Liu C."/>
            <person name="Yu Y."/>
            <person name="Liu S."/>
            <person name="Lin W."/>
            <person name="Guo K."/>
            <person name="Jin S."/>
            <person name="Xu P."/>
            <person name="Storey K.B."/>
            <person name="Huan P."/>
            <person name="Zhang T."/>
            <person name="Zhou Y."/>
            <person name="Zhang J."/>
            <person name="Lin C."/>
            <person name="Li X."/>
            <person name="Xing L."/>
            <person name="Huo D."/>
            <person name="Sun M."/>
            <person name="Wang L."/>
            <person name="Mercier A."/>
            <person name="Li F."/>
            <person name="Yang H."/>
            <person name="Xiang J."/>
        </authorList>
    </citation>
    <scope>NUCLEOTIDE SEQUENCE [LARGE SCALE GENOMIC DNA]</scope>
    <source>
        <strain evidence="3">Shaxun</strain>
        <tissue evidence="3">Muscle</tissue>
    </source>
</reference>
<name>A0A2G8LCY8_STIJA</name>
<dbReference type="InterPro" id="IPR030791">
    <property type="entry name" value="Rotatin"/>
</dbReference>
<dbReference type="GO" id="GO:0007099">
    <property type="term" value="P:centriole replication"/>
    <property type="evidence" value="ECO:0007669"/>
    <property type="project" value="TreeGrafter"/>
</dbReference>
<comment type="caution">
    <text evidence="3">The sequence shown here is derived from an EMBL/GenBank/DDBJ whole genome shotgun (WGS) entry which is preliminary data.</text>
</comment>
<feature type="domain" description="Rotatin N-terminal" evidence="2">
    <location>
        <begin position="14"/>
        <end position="110"/>
    </location>
</feature>
<dbReference type="GO" id="GO:0010457">
    <property type="term" value="P:centriole-centriole cohesion"/>
    <property type="evidence" value="ECO:0007669"/>
    <property type="project" value="TreeGrafter"/>
</dbReference>
<organism evidence="3 4">
    <name type="scientific">Stichopus japonicus</name>
    <name type="common">Sea cucumber</name>
    <dbReference type="NCBI Taxonomy" id="307972"/>
    <lineage>
        <taxon>Eukaryota</taxon>
        <taxon>Metazoa</taxon>
        <taxon>Echinodermata</taxon>
        <taxon>Eleutherozoa</taxon>
        <taxon>Echinozoa</taxon>
        <taxon>Holothuroidea</taxon>
        <taxon>Aspidochirotacea</taxon>
        <taxon>Aspidochirotida</taxon>
        <taxon>Stichopodidae</taxon>
        <taxon>Apostichopus</taxon>
    </lineage>
</organism>
<dbReference type="InterPro" id="IPR029249">
    <property type="entry name" value="Rotatin_N"/>
</dbReference>
<dbReference type="STRING" id="307972.A0A2G8LCY8"/>
<evidence type="ECO:0000313" key="3">
    <source>
        <dbReference type="EMBL" id="PIK58087.1"/>
    </source>
</evidence>
<dbReference type="GO" id="GO:0032053">
    <property type="term" value="P:ciliary basal body organization"/>
    <property type="evidence" value="ECO:0007669"/>
    <property type="project" value="TreeGrafter"/>
</dbReference>
<feature type="compositionally biased region" description="Polar residues" evidence="1">
    <location>
        <begin position="1368"/>
        <end position="1382"/>
    </location>
</feature>
<dbReference type="PANTHER" id="PTHR31691:SF1">
    <property type="entry name" value="ROTATIN"/>
    <property type="match status" value="1"/>
</dbReference>
<feature type="compositionally biased region" description="Low complexity" evidence="1">
    <location>
        <begin position="1314"/>
        <end position="1331"/>
    </location>
</feature>
<gene>
    <name evidence="3" type="ORF">BSL78_05001</name>
</gene>
<dbReference type="GO" id="GO:0036064">
    <property type="term" value="C:ciliary basal body"/>
    <property type="evidence" value="ECO:0007669"/>
    <property type="project" value="InterPro"/>
</dbReference>
<dbReference type="Proteomes" id="UP000230750">
    <property type="component" value="Unassembled WGS sequence"/>
</dbReference>
<evidence type="ECO:0000313" key="4">
    <source>
        <dbReference type="Proteomes" id="UP000230750"/>
    </source>
</evidence>
<dbReference type="InterPro" id="IPR011989">
    <property type="entry name" value="ARM-like"/>
</dbReference>
<dbReference type="GO" id="GO:0005814">
    <property type="term" value="C:centriole"/>
    <property type="evidence" value="ECO:0007669"/>
    <property type="project" value="TreeGrafter"/>
</dbReference>
<dbReference type="InterPro" id="IPR016024">
    <property type="entry name" value="ARM-type_fold"/>
</dbReference>
<dbReference type="SUPFAM" id="SSF48371">
    <property type="entry name" value="ARM repeat"/>
    <property type="match status" value="1"/>
</dbReference>
<feature type="region of interest" description="Disordered" evidence="1">
    <location>
        <begin position="1311"/>
        <end position="1340"/>
    </location>
</feature>
<feature type="region of interest" description="Disordered" evidence="1">
    <location>
        <begin position="231"/>
        <end position="291"/>
    </location>
</feature>
<protein>
    <submittedName>
        <fullName evidence="3">Rotatin</fullName>
    </submittedName>
</protein>
<accession>A0A2G8LCY8</accession>
<proteinExistence type="predicted"/>
<evidence type="ECO:0000256" key="1">
    <source>
        <dbReference type="SAM" id="MobiDB-lite"/>
    </source>
</evidence>